<dbReference type="KEGG" id="acad:UA74_23525"/>
<evidence type="ECO:0000256" key="2">
    <source>
        <dbReference type="SAM" id="Phobius"/>
    </source>
</evidence>
<reference evidence="4" key="1">
    <citation type="submission" date="2016-06" db="EMBL/GenBank/DDBJ databases">
        <title>Complete genome sequence of Actinoalloteichus fjordicus DSM 46855 (=ADI127-17), type strain of the new species Actinoalloteichus fjordicus.</title>
        <authorList>
            <person name="Ruckert C."/>
            <person name="Nouioui I."/>
            <person name="Willmese J."/>
            <person name="van Wezel G."/>
            <person name="Klenk H.-P."/>
            <person name="Kalinowski J."/>
            <person name="Zotchev S.B."/>
        </authorList>
    </citation>
    <scope>NUCLEOTIDE SEQUENCE [LARGE SCALE GENOMIC DNA]</scope>
    <source>
        <strain evidence="4">ADI127-7</strain>
    </source>
</reference>
<evidence type="ECO:0000313" key="3">
    <source>
        <dbReference type="EMBL" id="APU16723.1"/>
    </source>
</evidence>
<protein>
    <recommendedName>
        <fullName evidence="5">Secreted protein</fullName>
    </recommendedName>
</protein>
<keyword evidence="4" id="KW-1185">Reference proteome</keyword>
<evidence type="ECO:0000313" key="4">
    <source>
        <dbReference type="Proteomes" id="UP000185511"/>
    </source>
</evidence>
<dbReference type="RefSeq" id="WP_198042844.1">
    <property type="nucleotide sequence ID" value="NZ_CP016076.1"/>
</dbReference>
<proteinExistence type="predicted"/>
<feature type="transmembrane region" description="Helical" evidence="2">
    <location>
        <begin position="6"/>
        <end position="24"/>
    </location>
</feature>
<evidence type="ECO:0000256" key="1">
    <source>
        <dbReference type="SAM" id="MobiDB-lite"/>
    </source>
</evidence>
<feature type="compositionally biased region" description="Low complexity" evidence="1">
    <location>
        <begin position="182"/>
        <end position="193"/>
    </location>
</feature>
<gene>
    <name evidence="3" type="ORF">UA74_23525</name>
</gene>
<keyword evidence="2" id="KW-0472">Membrane</keyword>
<keyword evidence="2" id="KW-0812">Transmembrane</keyword>
<name>A0AAC9LF59_9PSEU</name>
<organism evidence="3 4">
    <name type="scientific">Actinoalloteichus fjordicus</name>
    <dbReference type="NCBI Taxonomy" id="1612552"/>
    <lineage>
        <taxon>Bacteria</taxon>
        <taxon>Bacillati</taxon>
        <taxon>Actinomycetota</taxon>
        <taxon>Actinomycetes</taxon>
        <taxon>Pseudonocardiales</taxon>
        <taxon>Pseudonocardiaceae</taxon>
        <taxon>Actinoalloteichus</taxon>
    </lineage>
</organism>
<dbReference type="Proteomes" id="UP000185511">
    <property type="component" value="Chromosome"/>
</dbReference>
<dbReference type="AlphaFoldDB" id="A0AAC9LF59"/>
<keyword evidence="2" id="KW-1133">Transmembrane helix</keyword>
<feature type="compositionally biased region" description="Low complexity" evidence="1">
    <location>
        <begin position="200"/>
        <end position="215"/>
    </location>
</feature>
<dbReference type="EMBL" id="CP016076">
    <property type="protein sequence ID" value="APU16723.1"/>
    <property type="molecule type" value="Genomic_DNA"/>
</dbReference>
<accession>A0AAC9LF59</accession>
<feature type="region of interest" description="Disordered" evidence="1">
    <location>
        <begin position="178"/>
        <end position="226"/>
    </location>
</feature>
<evidence type="ECO:0008006" key="5">
    <source>
        <dbReference type="Google" id="ProtNLM"/>
    </source>
</evidence>
<sequence length="226" mass="25276">MTTVLTVAAVVIAILVAVMVGFVIREKLRRDRLRRRFGPEYERELSESHDHRAVERELTDRERRHAGLEIHPVPAEVRHRYATRWTEVQGRFVDFPGPTVMDADRLVTSLMAERGYPTEDYRQQLADLSVEHAKNLDHYREAHRVMERSVAGEASTEDLRLAMRHYRVLFEDLLGPEPDQRAAGAVDGDATGARSPGAESPASGGRPARAGAAPRLNGTPNAATRP</sequence>